<reference evidence="2 3" key="1">
    <citation type="journal article" date="2017" name="ISME J.">
        <title>Energy and carbon metabolisms in a deep terrestrial subsurface fluid microbial community.</title>
        <authorList>
            <person name="Momper L."/>
            <person name="Jungbluth S.P."/>
            <person name="Lee M.D."/>
            <person name="Amend J.P."/>
        </authorList>
    </citation>
    <scope>NUCLEOTIDE SEQUENCE [LARGE SCALE GENOMIC DNA]</scope>
    <source>
        <strain evidence="2">SURF_17</strain>
    </source>
</reference>
<proteinExistence type="inferred from homology"/>
<evidence type="ECO:0000313" key="3">
    <source>
        <dbReference type="Proteomes" id="UP000285961"/>
    </source>
</evidence>
<evidence type="ECO:0000256" key="1">
    <source>
        <dbReference type="ARBA" id="ARBA00007274"/>
    </source>
</evidence>
<name>A0A419F017_9BACT</name>
<dbReference type="PANTHER" id="PTHR43300">
    <property type="entry name" value="ACETYLTRANSFERASE"/>
    <property type="match status" value="1"/>
</dbReference>
<dbReference type="Gene3D" id="2.160.10.10">
    <property type="entry name" value="Hexapeptide repeat proteins"/>
    <property type="match status" value="1"/>
</dbReference>
<gene>
    <name evidence="2" type="ORF">C4532_08305</name>
</gene>
<accession>A0A419F017</accession>
<organism evidence="2 3">
    <name type="scientific">Candidatus Abyssobacteria bacterium SURF_17</name>
    <dbReference type="NCBI Taxonomy" id="2093361"/>
    <lineage>
        <taxon>Bacteria</taxon>
        <taxon>Pseudomonadati</taxon>
        <taxon>Candidatus Hydrogenedentota</taxon>
        <taxon>Candidatus Abyssobacteria</taxon>
    </lineage>
</organism>
<dbReference type="InterPro" id="IPR011004">
    <property type="entry name" value="Trimer_LpxA-like_sf"/>
</dbReference>
<dbReference type="EMBL" id="QZKI01000062">
    <property type="protein sequence ID" value="RJP71137.1"/>
    <property type="molecule type" value="Genomic_DNA"/>
</dbReference>
<comment type="caution">
    <text evidence="2">The sequence shown here is derived from an EMBL/GenBank/DDBJ whole genome shotgun (WGS) entry which is preliminary data.</text>
</comment>
<dbReference type="AlphaFoldDB" id="A0A419F017"/>
<dbReference type="SUPFAM" id="SSF51161">
    <property type="entry name" value="Trimeric LpxA-like enzymes"/>
    <property type="match status" value="1"/>
</dbReference>
<sequence length="168" mass="18175">MIPRKPELTTFEYTKIVGEILHCGRYCIVDDFVLITTPIWLGDHVHIAAGCTLLGAEPAYLRDYSAIASGSRVYTSTDRYQSDDGLPTAMSAAAPLDNRAPYSAPVILGVHAFVGANSVVMPGAVFEDGAVVGANSLVLPDTKLEKWTIYVGSPVRPIRKRPQILEKS</sequence>
<comment type="similarity">
    <text evidence="1">Belongs to the transferase hexapeptide repeat family.</text>
</comment>
<dbReference type="InterPro" id="IPR050179">
    <property type="entry name" value="Trans_hexapeptide_repeat"/>
</dbReference>
<protein>
    <submittedName>
        <fullName evidence="2">LPS biosynthesis protein</fullName>
    </submittedName>
</protein>
<dbReference type="Proteomes" id="UP000285961">
    <property type="component" value="Unassembled WGS sequence"/>
</dbReference>
<evidence type="ECO:0000313" key="2">
    <source>
        <dbReference type="EMBL" id="RJP71137.1"/>
    </source>
</evidence>
<dbReference type="InterPro" id="IPR001451">
    <property type="entry name" value="Hexapep"/>
</dbReference>
<dbReference type="Pfam" id="PF14602">
    <property type="entry name" value="Hexapep_2"/>
    <property type="match status" value="1"/>
</dbReference>